<dbReference type="Gene3D" id="3.30.497.10">
    <property type="entry name" value="Antithrombin, subunit I, domain 2"/>
    <property type="match status" value="1"/>
</dbReference>
<gene>
    <name evidence="5" type="ORF">ILUMI_08654</name>
</gene>
<organism evidence="5 6">
    <name type="scientific">Ignelater luminosus</name>
    <name type="common">Cucubano</name>
    <name type="synonym">Pyrophorus luminosus</name>
    <dbReference type="NCBI Taxonomy" id="2038154"/>
    <lineage>
        <taxon>Eukaryota</taxon>
        <taxon>Metazoa</taxon>
        <taxon>Ecdysozoa</taxon>
        <taxon>Arthropoda</taxon>
        <taxon>Hexapoda</taxon>
        <taxon>Insecta</taxon>
        <taxon>Pterygota</taxon>
        <taxon>Neoptera</taxon>
        <taxon>Endopterygota</taxon>
        <taxon>Coleoptera</taxon>
        <taxon>Polyphaga</taxon>
        <taxon>Elateriformia</taxon>
        <taxon>Elateroidea</taxon>
        <taxon>Elateridae</taxon>
        <taxon>Agrypninae</taxon>
        <taxon>Pyrophorini</taxon>
        <taxon>Ignelater</taxon>
    </lineage>
</organism>
<dbReference type="SUPFAM" id="SSF56574">
    <property type="entry name" value="Serpins"/>
    <property type="match status" value="1"/>
</dbReference>
<keyword evidence="3" id="KW-0722">Serine protease inhibitor</keyword>
<feature type="domain" description="Serpin" evidence="4">
    <location>
        <begin position="1"/>
        <end position="93"/>
    </location>
</feature>
<dbReference type="InterPro" id="IPR000215">
    <property type="entry name" value="Serpin_fam"/>
</dbReference>
<evidence type="ECO:0000256" key="1">
    <source>
        <dbReference type="ARBA" id="ARBA00009500"/>
    </source>
</evidence>
<dbReference type="InterPro" id="IPR042178">
    <property type="entry name" value="Serpin_sf_1"/>
</dbReference>
<name>A0A8K0D5U9_IGNLU</name>
<dbReference type="Proteomes" id="UP000801492">
    <property type="component" value="Unassembled WGS sequence"/>
</dbReference>
<keyword evidence="6" id="KW-1185">Reference proteome</keyword>
<dbReference type="OrthoDB" id="9518664at2759"/>
<dbReference type="InterPro" id="IPR023795">
    <property type="entry name" value="Serpin_CS"/>
</dbReference>
<sequence length="93" mass="10271">MGIKLAFQDEADFSGIGAKREPLRISNVIQKAFIEVEEKGTTAAAGSAVVAAVPDSLDIPIPPREFYVDHPFIFYFRLNKLGLNLFVGRYKSP</sequence>
<evidence type="ECO:0000313" key="6">
    <source>
        <dbReference type="Proteomes" id="UP000801492"/>
    </source>
</evidence>
<comment type="similarity">
    <text evidence="1">Belongs to the serpin family.</text>
</comment>
<evidence type="ECO:0000259" key="4">
    <source>
        <dbReference type="Pfam" id="PF00079"/>
    </source>
</evidence>
<dbReference type="GO" id="GO:0004867">
    <property type="term" value="F:serine-type endopeptidase inhibitor activity"/>
    <property type="evidence" value="ECO:0007669"/>
    <property type="project" value="UniProtKB-KW"/>
</dbReference>
<keyword evidence="2" id="KW-0646">Protease inhibitor</keyword>
<dbReference type="PANTHER" id="PTHR11461:SF211">
    <property type="entry name" value="GH10112P-RELATED"/>
    <property type="match status" value="1"/>
</dbReference>
<dbReference type="Pfam" id="PF00079">
    <property type="entry name" value="Serpin"/>
    <property type="match status" value="1"/>
</dbReference>
<proteinExistence type="inferred from homology"/>
<dbReference type="PROSITE" id="PS00284">
    <property type="entry name" value="SERPIN"/>
    <property type="match status" value="1"/>
</dbReference>
<dbReference type="PANTHER" id="PTHR11461">
    <property type="entry name" value="SERINE PROTEASE INHIBITOR, SERPIN"/>
    <property type="match status" value="1"/>
</dbReference>
<evidence type="ECO:0000313" key="5">
    <source>
        <dbReference type="EMBL" id="KAF2897516.1"/>
    </source>
</evidence>
<dbReference type="InterPro" id="IPR023796">
    <property type="entry name" value="Serpin_dom"/>
</dbReference>
<protein>
    <recommendedName>
        <fullName evidence="4">Serpin domain-containing protein</fullName>
    </recommendedName>
</protein>
<dbReference type="AlphaFoldDB" id="A0A8K0D5U9"/>
<evidence type="ECO:0000256" key="3">
    <source>
        <dbReference type="ARBA" id="ARBA00022900"/>
    </source>
</evidence>
<dbReference type="EMBL" id="VTPC01004093">
    <property type="protein sequence ID" value="KAF2897516.1"/>
    <property type="molecule type" value="Genomic_DNA"/>
</dbReference>
<dbReference type="InterPro" id="IPR036186">
    <property type="entry name" value="Serpin_sf"/>
</dbReference>
<comment type="caution">
    <text evidence="5">The sequence shown here is derived from an EMBL/GenBank/DDBJ whole genome shotgun (WGS) entry which is preliminary data.</text>
</comment>
<accession>A0A8K0D5U9</accession>
<dbReference type="GO" id="GO:0005615">
    <property type="term" value="C:extracellular space"/>
    <property type="evidence" value="ECO:0007669"/>
    <property type="project" value="InterPro"/>
</dbReference>
<reference evidence="5" key="1">
    <citation type="submission" date="2019-08" db="EMBL/GenBank/DDBJ databases">
        <title>The genome of the North American firefly Photinus pyralis.</title>
        <authorList>
            <consortium name="Photinus pyralis genome working group"/>
            <person name="Fallon T.R."/>
            <person name="Sander Lower S.E."/>
            <person name="Weng J.-K."/>
        </authorList>
    </citation>
    <scope>NUCLEOTIDE SEQUENCE</scope>
    <source>
        <strain evidence="5">TRF0915ILg1</strain>
        <tissue evidence="5">Whole body</tissue>
    </source>
</reference>
<evidence type="ECO:0000256" key="2">
    <source>
        <dbReference type="ARBA" id="ARBA00022690"/>
    </source>
</evidence>